<accession>A0ABT6BEV7</accession>
<keyword evidence="2" id="KW-1185">Reference proteome</keyword>
<comment type="caution">
    <text evidence="1">The sequence shown here is derived from an EMBL/GenBank/DDBJ whole genome shotgun (WGS) entry which is preliminary data.</text>
</comment>
<name>A0ABT6BEV7_9GAMM</name>
<protein>
    <recommendedName>
        <fullName evidence="3">HTH cro/C1-type domain-containing protein</fullName>
    </recommendedName>
</protein>
<dbReference type="Proteomes" id="UP001528850">
    <property type="component" value="Unassembled WGS sequence"/>
</dbReference>
<gene>
    <name evidence="1" type="ORF">P3W24_12165</name>
</gene>
<reference evidence="1 2" key="1">
    <citation type="journal article" date="2024" name="Curr. Microbiol.">
        <title>Luteibacter sahnii sp. nov., A Novel Yellow-Colored Xanthomonadin Pigment Producing Probiotic Bacterium from Healthy Rice Seed Microbiome.</title>
        <authorList>
            <person name="Jaiswal G."/>
            <person name="Rana R."/>
            <person name="Nayak P.K."/>
            <person name="Chouhan R."/>
            <person name="Gandhi S.G."/>
            <person name="Patel H.K."/>
            <person name="Patil P.B."/>
        </authorList>
    </citation>
    <scope>NUCLEOTIDE SEQUENCE [LARGE SCALE GENOMIC DNA]</scope>
    <source>
        <strain evidence="1 2">PPL201</strain>
    </source>
</reference>
<sequence length="81" mass="8586">MQQLAVKSGVGIGRLYELEAVGGAPRLSEVLAIAEVLDIPYLTLVVSAHTTSATDSADAASIVTGAVRRAARTHRRRRSTR</sequence>
<evidence type="ECO:0000313" key="2">
    <source>
        <dbReference type="Proteomes" id="UP001528850"/>
    </source>
</evidence>
<evidence type="ECO:0000313" key="1">
    <source>
        <dbReference type="EMBL" id="MDF4025722.1"/>
    </source>
</evidence>
<proteinExistence type="predicted"/>
<organism evidence="1 2">
    <name type="scientific">Luteibacter sahnii</name>
    <dbReference type="NCBI Taxonomy" id="3021977"/>
    <lineage>
        <taxon>Bacteria</taxon>
        <taxon>Pseudomonadati</taxon>
        <taxon>Pseudomonadota</taxon>
        <taxon>Gammaproteobacteria</taxon>
        <taxon>Lysobacterales</taxon>
        <taxon>Rhodanobacteraceae</taxon>
        <taxon>Luteibacter</taxon>
    </lineage>
</organism>
<evidence type="ECO:0008006" key="3">
    <source>
        <dbReference type="Google" id="ProtNLM"/>
    </source>
</evidence>
<dbReference type="EMBL" id="JARJJS010000002">
    <property type="protein sequence ID" value="MDF4025722.1"/>
    <property type="molecule type" value="Genomic_DNA"/>
</dbReference>